<dbReference type="InterPro" id="IPR000068">
    <property type="entry name" value="GPCR_3_Ca_sens_rcpt-rel"/>
</dbReference>
<dbReference type="GO" id="GO:0004930">
    <property type="term" value="F:G protein-coupled receptor activity"/>
    <property type="evidence" value="ECO:0007669"/>
    <property type="project" value="UniProtKB-KW"/>
</dbReference>
<evidence type="ECO:0000256" key="11">
    <source>
        <dbReference type="ARBA" id="ARBA00023040"/>
    </source>
</evidence>
<dbReference type="Pfam" id="PF07562">
    <property type="entry name" value="NCD3G"/>
    <property type="match status" value="1"/>
</dbReference>
<dbReference type="InterPro" id="IPR001828">
    <property type="entry name" value="ANF_lig-bd_rcpt"/>
</dbReference>
<keyword evidence="21" id="KW-1185">Reference proteome</keyword>
<organism evidence="20 21">
    <name type="scientific">Silurus asotus</name>
    <name type="common">Amur catfish</name>
    <name type="synonym">Parasilurus asotus</name>
    <dbReference type="NCBI Taxonomy" id="30991"/>
    <lineage>
        <taxon>Eukaryota</taxon>
        <taxon>Metazoa</taxon>
        <taxon>Chordata</taxon>
        <taxon>Craniata</taxon>
        <taxon>Vertebrata</taxon>
        <taxon>Euteleostomi</taxon>
        <taxon>Actinopterygii</taxon>
        <taxon>Neopterygii</taxon>
        <taxon>Teleostei</taxon>
        <taxon>Ostariophysi</taxon>
        <taxon>Siluriformes</taxon>
        <taxon>Siluridae</taxon>
        <taxon>Silurus</taxon>
    </lineage>
</organism>
<evidence type="ECO:0000256" key="10">
    <source>
        <dbReference type="ARBA" id="ARBA00022989"/>
    </source>
</evidence>
<dbReference type="SUPFAM" id="SSF55486">
    <property type="entry name" value="Metalloproteases ('zincins'), catalytic domain"/>
    <property type="match status" value="2"/>
</dbReference>
<name>A0AAD5FD98_SILAS</name>
<dbReference type="GO" id="GO:0046872">
    <property type="term" value="F:metal ion binding"/>
    <property type="evidence" value="ECO:0007669"/>
    <property type="project" value="UniProtKB-KW"/>
</dbReference>
<evidence type="ECO:0000259" key="19">
    <source>
        <dbReference type="PROSITE" id="PS50259"/>
    </source>
</evidence>
<feature type="transmembrane region" description="Helical" evidence="18">
    <location>
        <begin position="1524"/>
        <end position="1544"/>
    </location>
</feature>
<dbReference type="CDD" id="cd08662">
    <property type="entry name" value="M13"/>
    <property type="match status" value="1"/>
</dbReference>
<keyword evidence="4" id="KW-0645">Protease</keyword>
<dbReference type="PANTHER" id="PTHR24061">
    <property type="entry name" value="CALCIUM-SENSING RECEPTOR-RELATED"/>
    <property type="match status" value="1"/>
</dbReference>
<dbReference type="Gene3D" id="3.40.50.2300">
    <property type="match status" value="2"/>
</dbReference>
<dbReference type="Proteomes" id="UP001205998">
    <property type="component" value="Unassembled WGS sequence"/>
</dbReference>
<accession>A0AAD5FD98</accession>
<feature type="region of interest" description="Disordered" evidence="17">
    <location>
        <begin position="1"/>
        <end position="22"/>
    </location>
</feature>
<dbReference type="InterPro" id="IPR000718">
    <property type="entry name" value="Peptidase_M13"/>
</dbReference>
<comment type="caution">
    <text evidence="20">The sequence shown here is derived from an EMBL/GenBank/DDBJ whole genome shotgun (WGS) entry which is preliminary data.</text>
</comment>
<keyword evidence="16" id="KW-0807">Transducer</keyword>
<evidence type="ECO:0000256" key="1">
    <source>
        <dbReference type="ARBA" id="ARBA00001947"/>
    </source>
</evidence>
<keyword evidence="12" id="KW-0482">Metalloprotease</keyword>
<dbReference type="Pfam" id="PF01431">
    <property type="entry name" value="Peptidase_M13"/>
    <property type="match status" value="1"/>
</dbReference>
<dbReference type="EMBL" id="MU567224">
    <property type="protein sequence ID" value="KAI5611324.1"/>
    <property type="molecule type" value="Genomic_DNA"/>
</dbReference>
<sequence>METGELPQAAPEGQHTMAENNTQKKKSRWTSLEIGLLTIVSLLFIVVLALIILFVTQSSGGDGVCTTADCTRSASRLIENMDPTADPCKNFYQYACGGWLKKNIIPETSSRYSTFDILRDELEVVLKGVLEREETPGVSSSLAKAKTLYRSCINETLIEQRGGDPLISMLPHVFEWPIAVDNWDTNFGDKWRAEDAIAKLNEKYGKQVLISFFIGTDDRDSNSHIIHFDQPSLGLPSRDYYVCTGPYEEACITYENFMVDLAVLVRKDRGLQVNETEIRYEVSRVMKMEKEISDATDAPEDRNNPVLLYNKMPLETLNTNFTLQFESTVFNWTRFTNKIMDTIELPIEDSEQVILYAPNYLRKLNPVLTKYTKRDVQNYIVWRFAMNMVVGLSRAYKDTRKAFKKAVSGTSSETAIWRQCAVYVNNNMENAVGRLYVEEAFAGDSKDMMDEMIAGIREVFVSNLQDLSWMDAETRKAAEEKARAIRERIGFSENIMNNTYLDEEYKEIILYSVYRTAICLEKCSTRALNRLRRKARRREVPSLYVEKRREGGTLGVGCGRRPTQHPQRRYVMLWGETALLNYSSEEYFENILKNLDFGQKKRLKRLRVKVNKEEWISGAAVVNAFYSSSRNQIVFPAGILQPPFFGKGQPWSLNYGGIGMVIGHEITHGFDDNGRNFDKDGDLKDWWTSSSTQKFQELSKCIVNQYSSFSWDLANGQNLNGNNTLGENIADNGGIRQSYQAYQNYIKKHGKEAPLPGIDLNHEQLFFLNFAQVWCGTHRPEHAVNSIKTDVHSPGKFRVLGSLQNFPEFAKAFQCQKNEYMVPEKICRVMVMDAWLWALGFMTGPIWVHSVGLFCTLQTRPISGSLYKEGDVIIGGLFPVHFEAPEPDQMFTQRVQGSRCRGADLRSYGWLQTMIFTVEEINRNPVLLPNFTLGYLAADTCLAESSTLSAALAMVTGQVETVSGEECTMAPNVPILIGDARSSASIVVADTLGVFDIPMVSYFASCACLSDRTKYPTFLRTVPSDAFQAKAMARLLHLMGWTWVGVISGDDTYGKSGVQLLLKELQSSGICIDYMEIIPKSFAPNKMQRIVEQIQSSAALVVVTFAISPDMEVLLREVVRQNVSDRQWIATEAWSTSSQHAALSPACLAGTLGFALRQVDIQDLGSYLTKVNLDEYPKEPLVQSVWEELFGCKFGAETQTGLLKPQCTSLDKIKEQVETYFDINYNVYKAVYAIANAIQDMLECEPGKGPFENGECPDTKSIKPKQLLHYLKAVQFSTPVGEWVQFDENGDPAASYDIVNWHVGADGKVVFVQVGRFDAVKGPERDFQLDLGKVFWGGGWGDMVPVSVCSERCPPGNRKAVQKGKPVCCYDCIAYSTECTKCPERFWSNTDHTECIPMIVEFLSFQDNMGIILSVLSAAGAALTVTVLAAFVRHRDTPLVRANNSELSFLLLLSLSLCFLCALAFIGRPAPWSCMLRHTLFGISFVVCLACVLSKTVVVLVAFRATLPGSNVMRYFGPLQQRAGIFLCTLIQVGICVLWLVLAPPLPTESAGGELGARVVLQCAVGSMAGFSLVLCYIGLLAAVCFLLAFFARKLPDNFNEAKFITFSMLIFCAVWIAFVPAYVSSPGKYTVAVEVFAILASSYGLLLCIFAPKCYIILLRPDKNTKKNIMGK</sequence>
<dbReference type="Gene3D" id="3.40.390.10">
    <property type="entry name" value="Collagenase (Catalytic Domain)"/>
    <property type="match status" value="1"/>
</dbReference>
<protein>
    <submittedName>
        <fullName evidence="20">Olfactory receptor C family, s2</fullName>
    </submittedName>
</protein>
<evidence type="ECO:0000256" key="12">
    <source>
        <dbReference type="ARBA" id="ARBA00023049"/>
    </source>
</evidence>
<feature type="transmembrane region" description="Helical" evidence="18">
    <location>
        <begin position="1409"/>
        <end position="1432"/>
    </location>
</feature>
<dbReference type="FunFam" id="3.40.50.2300:FF:000016">
    <property type="entry name" value="Taste 1 receptor member 2"/>
    <property type="match status" value="1"/>
</dbReference>
<keyword evidence="14 20" id="KW-0675">Receptor</keyword>
<proteinExistence type="predicted"/>
<keyword evidence="11" id="KW-0297">G-protein coupled receptor</keyword>
<dbReference type="PROSITE" id="PS51885">
    <property type="entry name" value="NEPRILYSIN"/>
    <property type="match status" value="1"/>
</dbReference>
<dbReference type="Gene3D" id="2.10.50.30">
    <property type="entry name" value="GPCR, family 3, nine cysteines domain"/>
    <property type="match status" value="1"/>
</dbReference>
<evidence type="ECO:0000256" key="15">
    <source>
        <dbReference type="ARBA" id="ARBA00023180"/>
    </source>
</evidence>
<feature type="transmembrane region" description="Helical" evidence="18">
    <location>
        <begin position="1636"/>
        <end position="1659"/>
    </location>
</feature>
<dbReference type="SUPFAM" id="SSF53822">
    <property type="entry name" value="Periplasmic binding protein-like I"/>
    <property type="match status" value="1"/>
</dbReference>
<dbReference type="InterPro" id="IPR028082">
    <property type="entry name" value="Peripla_BP_I"/>
</dbReference>
<dbReference type="InterPro" id="IPR008753">
    <property type="entry name" value="Peptidase_M13_N"/>
</dbReference>
<dbReference type="InterPro" id="IPR011500">
    <property type="entry name" value="GPCR_3_9-Cys_dom"/>
</dbReference>
<dbReference type="Pfam" id="PF01094">
    <property type="entry name" value="ANF_receptor"/>
    <property type="match status" value="1"/>
</dbReference>
<dbReference type="Pfam" id="PF00003">
    <property type="entry name" value="7tm_3"/>
    <property type="match status" value="1"/>
</dbReference>
<dbReference type="GO" id="GO:0004222">
    <property type="term" value="F:metalloendopeptidase activity"/>
    <property type="evidence" value="ECO:0007669"/>
    <property type="project" value="InterPro"/>
</dbReference>
<dbReference type="InterPro" id="IPR017978">
    <property type="entry name" value="GPCR_3_C"/>
</dbReference>
<dbReference type="PRINTS" id="PR00248">
    <property type="entry name" value="GPCRMGR"/>
</dbReference>
<evidence type="ECO:0000256" key="6">
    <source>
        <dbReference type="ARBA" id="ARBA00022723"/>
    </source>
</evidence>
<dbReference type="InterPro" id="IPR004073">
    <property type="entry name" value="GPCR_3_vmron_rcpt_2"/>
</dbReference>
<comment type="cofactor">
    <cofactor evidence="1">
        <name>Zn(2+)</name>
        <dbReference type="ChEBI" id="CHEBI:29105"/>
    </cofactor>
</comment>
<dbReference type="PANTHER" id="PTHR24061:SF528">
    <property type="entry name" value="C-FAMILY ODORANT RECEPTOR OLFCD2-RELATED"/>
    <property type="match status" value="1"/>
</dbReference>
<keyword evidence="7" id="KW-0732">Signal</keyword>
<evidence type="ECO:0000256" key="18">
    <source>
        <dbReference type="SAM" id="Phobius"/>
    </source>
</evidence>
<keyword evidence="15" id="KW-0325">Glycoprotein</keyword>
<dbReference type="PROSITE" id="PS00981">
    <property type="entry name" value="G_PROTEIN_RECEP_F3_3"/>
    <property type="match status" value="1"/>
</dbReference>
<feature type="transmembrane region" description="Helical" evidence="18">
    <location>
        <begin position="1447"/>
        <end position="1467"/>
    </location>
</feature>
<dbReference type="FunFam" id="2.10.50.30:FF:000013">
    <property type="entry name" value="Calcium-sensing receptor"/>
    <property type="match status" value="1"/>
</dbReference>
<feature type="transmembrane region" description="Helical" evidence="18">
    <location>
        <begin position="1564"/>
        <end position="1592"/>
    </location>
</feature>
<dbReference type="InterPro" id="IPR000337">
    <property type="entry name" value="GPCR_3"/>
</dbReference>
<evidence type="ECO:0000256" key="5">
    <source>
        <dbReference type="ARBA" id="ARBA00022692"/>
    </source>
</evidence>
<evidence type="ECO:0000256" key="2">
    <source>
        <dbReference type="ARBA" id="ARBA00004651"/>
    </source>
</evidence>
<evidence type="ECO:0000256" key="3">
    <source>
        <dbReference type="ARBA" id="ARBA00022475"/>
    </source>
</evidence>
<dbReference type="Pfam" id="PF05649">
    <property type="entry name" value="Peptidase_M13_N"/>
    <property type="match status" value="1"/>
</dbReference>
<evidence type="ECO:0000256" key="17">
    <source>
        <dbReference type="SAM" id="MobiDB-lite"/>
    </source>
</evidence>
<evidence type="ECO:0000256" key="4">
    <source>
        <dbReference type="ARBA" id="ARBA00022670"/>
    </source>
</evidence>
<comment type="subcellular location">
    <subcellularLocation>
        <location evidence="2">Cell membrane</location>
        <topology evidence="2">Multi-pass membrane protein</topology>
    </subcellularLocation>
</comment>
<evidence type="ECO:0000256" key="13">
    <source>
        <dbReference type="ARBA" id="ARBA00023136"/>
    </source>
</evidence>
<feature type="transmembrane region" description="Helical" evidence="18">
    <location>
        <begin position="1604"/>
        <end position="1624"/>
    </location>
</feature>
<dbReference type="InterPro" id="IPR017979">
    <property type="entry name" value="GPCR_3_CS"/>
</dbReference>
<dbReference type="InterPro" id="IPR038550">
    <property type="entry name" value="GPCR_3_9-Cys_sf"/>
</dbReference>
<evidence type="ECO:0000256" key="7">
    <source>
        <dbReference type="ARBA" id="ARBA00022729"/>
    </source>
</evidence>
<keyword evidence="9" id="KW-0862">Zinc</keyword>
<keyword evidence="5 18" id="KW-0812">Transmembrane</keyword>
<evidence type="ECO:0000313" key="21">
    <source>
        <dbReference type="Proteomes" id="UP001205998"/>
    </source>
</evidence>
<evidence type="ECO:0000313" key="20">
    <source>
        <dbReference type="EMBL" id="KAI5611324.1"/>
    </source>
</evidence>
<keyword evidence="3" id="KW-1003">Cell membrane</keyword>
<gene>
    <name evidence="20" type="ORF">C0J50_4847</name>
</gene>
<dbReference type="CDD" id="cd15283">
    <property type="entry name" value="7tmC_V2R_pheromone"/>
    <property type="match status" value="1"/>
</dbReference>
<dbReference type="InterPro" id="IPR024079">
    <property type="entry name" value="MetalloPept_cat_dom_sf"/>
</dbReference>
<dbReference type="InterPro" id="IPR018497">
    <property type="entry name" value="Peptidase_M13_C"/>
</dbReference>
<dbReference type="CDD" id="cd06364">
    <property type="entry name" value="PBP1_CaSR"/>
    <property type="match status" value="1"/>
</dbReference>
<feature type="transmembrane region" description="Helical" evidence="18">
    <location>
        <begin position="1479"/>
        <end position="1503"/>
    </location>
</feature>
<dbReference type="GO" id="GO:0006508">
    <property type="term" value="P:proteolysis"/>
    <property type="evidence" value="ECO:0007669"/>
    <property type="project" value="UniProtKB-KW"/>
</dbReference>
<keyword evidence="6" id="KW-0479">Metal-binding</keyword>
<reference evidence="20" key="1">
    <citation type="submission" date="2018-07" db="EMBL/GenBank/DDBJ databases">
        <title>Comparative genomics of catfishes provides insights into carnivory and benthic adaptation.</title>
        <authorList>
            <person name="Zhang Y."/>
            <person name="Wang D."/>
            <person name="Peng Z."/>
            <person name="Zheng S."/>
            <person name="Shao F."/>
            <person name="Tao W."/>
        </authorList>
    </citation>
    <scope>NUCLEOTIDE SEQUENCE</scope>
    <source>
        <strain evidence="20">Chongqing</strain>
    </source>
</reference>
<evidence type="ECO:0000256" key="16">
    <source>
        <dbReference type="ARBA" id="ARBA00023224"/>
    </source>
</evidence>
<feature type="domain" description="G-protein coupled receptors family 3 profile" evidence="19">
    <location>
        <begin position="1409"/>
        <end position="1673"/>
    </location>
</feature>
<dbReference type="InterPro" id="IPR042089">
    <property type="entry name" value="Peptidase_M13_dom_2"/>
</dbReference>
<dbReference type="GO" id="GO:0005886">
    <property type="term" value="C:plasma membrane"/>
    <property type="evidence" value="ECO:0007669"/>
    <property type="project" value="UniProtKB-SubCell"/>
</dbReference>
<dbReference type="PROSITE" id="PS50259">
    <property type="entry name" value="G_PROTEIN_RECEP_F3_4"/>
    <property type="match status" value="1"/>
</dbReference>
<keyword evidence="10 18" id="KW-1133">Transmembrane helix</keyword>
<feature type="transmembrane region" description="Helical" evidence="18">
    <location>
        <begin position="34"/>
        <end position="55"/>
    </location>
</feature>
<evidence type="ECO:0000256" key="8">
    <source>
        <dbReference type="ARBA" id="ARBA00022801"/>
    </source>
</evidence>
<evidence type="ECO:0000256" key="9">
    <source>
        <dbReference type="ARBA" id="ARBA00022833"/>
    </source>
</evidence>
<dbReference type="Gene3D" id="1.10.1380.10">
    <property type="entry name" value="Neutral endopeptidase , domain2"/>
    <property type="match status" value="1"/>
</dbReference>
<dbReference type="PRINTS" id="PR01535">
    <property type="entry name" value="VOMERONASL2R"/>
</dbReference>
<keyword evidence="8" id="KW-0378">Hydrolase</keyword>
<evidence type="ECO:0000256" key="14">
    <source>
        <dbReference type="ARBA" id="ARBA00023170"/>
    </source>
</evidence>
<keyword evidence="13 18" id="KW-0472">Membrane</keyword>